<name>A0A8S3QIR3_MYTED</name>
<protein>
    <recommendedName>
        <fullName evidence="1">Endonuclease/exonuclease/phosphatase domain-containing protein</fullName>
    </recommendedName>
</protein>
<evidence type="ECO:0000259" key="1">
    <source>
        <dbReference type="Pfam" id="PF03372"/>
    </source>
</evidence>
<dbReference type="SUPFAM" id="SSF56219">
    <property type="entry name" value="DNase I-like"/>
    <property type="match status" value="1"/>
</dbReference>
<gene>
    <name evidence="2" type="ORF">MEDL_10092</name>
</gene>
<dbReference type="Pfam" id="PF03372">
    <property type="entry name" value="Exo_endo_phos"/>
    <property type="match status" value="1"/>
</dbReference>
<proteinExistence type="predicted"/>
<dbReference type="GO" id="GO:0003824">
    <property type="term" value="F:catalytic activity"/>
    <property type="evidence" value="ECO:0007669"/>
    <property type="project" value="InterPro"/>
</dbReference>
<evidence type="ECO:0000313" key="3">
    <source>
        <dbReference type="Proteomes" id="UP000683360"/>
    </source>
</evidence>
<dbReference type="EMBL" id="CAJPWZ010000506">
    <property type="protein sequence ID" value="CAG2195111.1"/>
    <property type="molecule type" value="Genomic_DNA"/>
</dbReference>
<dbReference type="Gene3D" id="2.20.25.240">
    <property type="match status" value="1"/>
</dbReference>
<accession>A0A8S3QIR3</accession>
<keyword evidence="3" id="KW-1185">Reference proteome</keyword>
<sequence length="1276" mass="148004">MANAMLAVNFVPNKFGRVRLEQNGYQYMVKTTRGDRRYWKCIVPLCPATINTHYDTVTKNANHHSHPASTIRVKAEAVLNIMRERCMKETTPIPTIYEEERAKLRSIEYMEVNPDHDDVIAELPTYYEKRMSLYRARHKDTPLLPITRIDVNLEGKWTRTSAGEQFLFADDGNADKILIFTTTQNLTNLVAADVIYGDGTFYTSPTQFFQLYTLHAKVDEVMYPLVFSLLPNKSEQTKDYHKAKSYNWRVKSVESKNNLIRCSKAYKKVCNSQYNEYRKNFIKKLRNLSQSDPKSYWSLLNKSSNTKTNVLEKISLECFHDHFKKLSNVQHDQNGDFTDDIDCNAVTNLNFELNSVITVDEVVKAIKSLKNNKSSVITVLSFSVSLHKLAMMIFLLLVTSGTIHPNPGPSGDLSVCHLNARSLYSFDTVLKSNRTKLDEIEFVLCNELQYDVICISETWLKPDISFEDIKIDNYNTYRRDRADGFGYGGVAIYVSDRLYSMRRQELEIQGLEFLCIEVKTKDKSILVSVCYRPPNVTANERKKFTDSFTAVIENMKSHSPDVCLILGDFNDRCVSWFDSHSHSELGLTLFNLAHRYGLSQLIDEPTRYTDSNATLLDLIFTDNERCVSDFGVSPPLLNLDHCIIFCKLSLKVSKSRAFQRRVWDYKSADFNSLNTALLNAPFDSAYEIFDDVNDIASYTSDLITSACSEFIPNKIVTIRHRDKPWMSNEVRRAIRKRDRCFKKYQRTRRDEDKLYHIVARREVNRLKRDAKQRYEINIIRSFSRENLNPRKFWSLSKSVLGYNSDRTIPPLKDNMNLISDDLEKAELLNCYFSAQMHLGQHENDLPALPPLSFLTVERLQEIVAVEEDVLKYLRQSNPHKSCGPDGISNHILKYCAHSLYKPLTKLFNFSLHSGVYPSLWKVSNKKQIPHYPPLILNNVNIKRVTCHKHLGLILNDKLSWTDHIADICKKCHNKLNTILRMRHILPRLCIEKLYKTFVRSLLDYADVIYDNCTSVDSANIEHVQRRACIISTGAIRVTKHVTLLKEVGLELLKTRRQVHRLTYLYKIKNHLVPDYLCNFHPLFHHNTENYNLRRHANLIPIRSRTVAYYNSFLLATIRDWNSLSAELITATSLASFKRLLKKNLNLCSKKIYSRGHGYEKKIHTRLRLGLSALNDHLYKYNLTLNRFCDFCPGNCIENTEHYLIHCARYTNYRITLLLGIKNLLCPDINIAMLRDLCPNYLSKILIEGSDDLSDDTNLELFECVFRFIKSSNRFSR</sequence>
<dbReference type="Gene3D" id="3.60.10.10">
    <property type="entry name" value="Endonuclease/exonuclease/phosphatase"/>
    <property type="match status" value="1"/>
</dbReference>
<dbReference type="OrthoDB" id="6152835at2759"/>
<dbReference type="InterPro" id="IPR005135">
    <property type="entry name" value="Endo/exonuclease/phosphatase"/>
</dbReference>
<dbReference type="Proteomes" id="UP000683360">
    <property type="component" value="Unassembled WGS sequence"/>
</dbReference>
<dbReference type="GO" id="GO:0061343">
    <property type="term" value="P:cell adhesion involved in heart morphogenesis"/>
    <property type="evidence" value="ECO:0007669"/>
    <property type="project" value="TreeGrafter"/>
</dbReference>
<feature type="domain" description="Endonuclease/exonuclease/phosphatase" evidence="1">
    <location>
        <begin position="447"/>
        <end position="638"/>
    </location>
</feature>
<comment type="caution">
    <text evidence="2">The sequence shown here is derived from an EMBL/GenBank/DDBJ whole genome shotgun (WGS) entry which is preliminary data.</text>
</comment>
<evidence type="ECO:0000313" key="2">
    <source>
        <dbReference type="EMBL" id="CAG2195111.1"/>
    </source>
</evidence>
<dbReference type="PANTHER" id="PTHR33395:SF22">
    <property type="entry name" value="REVERSE TRANSCRIPTASE DOMAIN-CONTAINING PROTEIN"/>
    <property type="match status" value="1"/>
</dbReference>
<dbReference type="InterPro" id="IPR036691">
    <property type="entry name" value="Endo/exonu/phosph_ase_sf"/>
</dbReference>
<dbReference type="PANTHER" id="PTHR33395">
    <property type="entry name" value="TRANSCRIPTASE, PUTATIVE-RELATED-RELATED"/>
    <property type="match status" value="1"/>
</dbReference>
<organism evidence="2 3">
    <name type="scientific">Mytilus edulis</name>
    <name type="common">Blue mussel</name>
    <dbReference type="NCBI Taxonomy" id="6550"/>
    <lineage>
        <taxon>Eukaryota</taxon>
        <taxon>Metazoa</taxon>
        <taxon>Spiralia</taxon>
        <taxon>Lophotrochozoa</taxon>
        <taxon>Mollusca</taxon>
        <taxon>Bivalvia</taxon>
        <taxon>Autobranchia</taxon>
        <taxon>Pteriomorphia</taxon>
        <taxon>Mytilida</taxon>
        <taxon>Mytiloidea</taxon>
        <taxon>Mytilidae</taxon>
        <taxon>Mytilinae</taxon>
        <taxon>Mytilus</taxon>
    </lineage>
</organism>
<dbReference type="GO" id="GO:0007508">
    <property type="term" value="P:larval heart development"/>
    <property type="evidence" value="ECO:0007669"/>
    <property type="project" value="TreeGrafter"/>
</dbReference>
<reference evidence="2" key="1">
    <citation type="submission" date="2021-03" db="EMBL/GenBank/DDBJ databases">
        <authorList>
            <person name="Bekaert M."/>
        </authorList>
    </citation>
    <scope>NUCLEOTIDE SEQUENCE</scope>
</reference>
<dbReference type="AlphaFoldDB" id="A0A8S3QIR3"/>
<dbReference type="GO" id="GO:0031012">
    <property type="term" value="C:extracellular matrix"/>
    <property type="evidence" value="ECO:0007669"/>
    <property type="project" value="TreeGrafter"/>
</dbReference>